<comment type="similarity">
    <text evidence="1">Belongs to the LysR transcriptional regulatory family.</text>
</comment>
<dbReference type="GO" id="GO:0000976">
    <property type="term" value="F:transcription cis-regulatory region binding"/>
    <property type="evidence" value="ECO:0007669"/>
    <property type="project" value="TreeGrafter"/>
</dbReference>
<dbReference type="InterPro" id="IPR036390">
    <property type="entry name" value="WH_DNA-bd_sf"/>
</dbReference>
<keyword evidence="4" id="KW-0804">Transcription</keyword>
<dbReference type="OrthoDB" id="8479357at2"/>
<organism evidence="6 7">
    <name type="scientific">Streptomyces populi</name>
    <dbReference type="NCBI Taxonomy" id="2058924"/>
    <lineage>
        <taxon>Bacteria</taxon>
        <taxon>Bacillati</taxon>
        <taxon>Actinomycetota</taxon>
        <taxon>Actinomycetes</taxon>
        <taxon>Kitasatosporales</taxon>
        <taxon>Streptomycetaceae</taxon>
        <taxon>Streptomyces</taxon>
    </lineage>
</organism>
<dbReference type="InterPro" id="IPR036388">
    <property type="entry name" value="WH-like_DNA-bd_sf"/>
</dbReference>
<dbReference type="EMBL" id="PJOS01000173">
    <property type="protein sequence ID" value="PKT67457.1"/>
    <property type="molecule type" value="Genomic_DNA"/>
</dbReference>
<gene>
    <name evidence="6" type="ORF">CW362_40360</name>
</gene>
<reference evidence="6 7" key="1">
    <citation type="submission" date="2017-12" db="EMBL/GenBank/DDBJ databases">
        <title>Streptomyces populusis sp. nov., a novel endophytic actinobacterium isolated from stems of Populus adenopoda Maxim.</title>
        <authorList>
            <person name="Wang Z."/>
        </authorList>
    </citation>
    <scope>NUCLEOTIDE SEQUENCE [LARGE SCALE GENOMIC DNA]</scope>
    <source>
        <strain evidence="6 7">A249</strain>
    </source>
</reference>
<dbReference type="Pfam" id="PF03466">
    <property type="entry name" value="LysR_substrate"/>
    <property type="match status" value="1"/>
</dbReference>
<dbReference type="SUPFAM" id="SSF53850">
    <property type="entry name" value="Periplasmic binding protein-like II"/>
    <property type="match status" value="1"/>
</dbReference>
<keyword evidence="2" id="KW-0805">Transcription regulation</keyword>
<evidence type="ECO:0000313" key="6">
    <source>
        <dbReference type="EMBL" id="PKT67457.1"/>
    </source>
</evidence>
<evidence type="ECO:0000313" key="7">
    <source>
        <dbReference type="Proteomes" id="UP000236178"/>
    </source>
</evidence>
<dbReference type="SUPFAM" id="SSF46785">
    <property type="entry name" value="Winged helix' DNA-binding domain"/>
    <property type="match status" value="1"/>
</dbReference>
<dbReference type="PANTHER" id="PTHR30126:SF40">
    <property type="entry name" value="HTH-TYPE TRANSCRIPTIONAL REGULATOR GLTR"/>
    <property type="match status" value="1"/>
</dbReference>
<evidence type="ECO:0000256" key="4">
    <source>
        <dbReference type="ARBA" id="ARBA00023163"/>
    </source>
</evidence>
<evidence type="ECO:0000256" key="3">
    <source>
        <dbReference type="ARBA" id="ARBA00023125"/>
    </source>
</evidence>
<dbReference type="PANTHER" id="PTHR30126">
    <property type="entry name" value="HTH-TYPE TRANSCRIPTIONAL REGULATOR"/>
    <property type="match status" value="1"/>
</dbReference>
<dbReference type="FunFam" id="1.10.10.10:FF:000001">
    <property type="entry name" value="LysR family transcriptional regulator"/>
    <property type="match status" value="1"/>
</dbReference>
<feature type="domain" description="HTH lysR-type" evidence="5">
    <location>
        <begin position="1"/>
        <end position="59"/>
    </location>
</feature>
<protein>
    <submittedName>
        <fullName evidence="6">LysR family transcriptional regulator</fullName>
    </submittedName>
</protein>
<dbReference type="Gene3D" id="3.40.190.290">
    <property type="match status" value="1"/>
</dbReference>
<keyword evidence="3" id="KW-0238">DNA-binding</keyword>
<dbReference type="Gene3D" id="1.10.10.10">
    <property type="entry name" value="Winged helix-like DNA-binding domain superfamily/Winged helix DNA-binding domain"/>
    <property type="match status" value="1"/>
</dbReference>
<keyword evidence="7" id="KW-1185">Reference proteome</keyword>
<evidence type="ECO:0000256" key="1">
    <source>
        <dbReference type="ARBA" id="ARBA00009437"/>
    </source>
</evidence>
<evidence type="ECO:0000256" key="2">
    <source>
        <dbReference type="ARBA" id="ARBA00023015"/>
    </source>
</evidence>
<dbReference type="AlphaFoldDB" id="A0A2I0SBY7"/>
<dbReference type="Pfam" id="PF00126">
    <property type="entry name" value="HTH_1"/>
    <property type="match status" value="1"/>
</dbReference>
<proteinExistence type="inferred from homology"/>
<sequence>MDMRQLTTFQKAATLLSFSRAAAELNYAQSSVTGQIKGLENALGIALFERLSGRRIQLTPAGRRLLPYAERLLSLADEARNATAGPREPSGRLLVGTMESIATYRMAPVLEFFHHRWPRLELVLRPGSGAEIVDGVRRGTLDLALLIDAETLHSGLDTTVFGPEALVAVVSPDHELAGRPTVTADRLATVPILAPESGRGYRRLLERELQGRTAPLLESGTVESTKRWTAAGLGVGLLPEVAVADDLAAGVLTPLPWRPPAAVYAQLVRRRNSPAGPETRMFIEKVSEILSGEPSRNIGKERLAA</sequence>
<dbReference type="PRINTS" id="PR00039">
    <property type="entry name" value="HTHLYSR"/>
</dbReference>
<dbReference type="CDD" id="cd05466">
    <property type="entry name" value="PBP2_LTTR_substrate"/>
    <property type="match status" value="1"/>
</dbReference>
<dbReference type="PROSITE" id="PS50931">
    <property type="entry name" value="HTH_LYSR"/>
    <property type="match status" value="1"/>
</dbReference>
<dbReference type="Proteomes" id="UP000236178">
    <property type="component" value="Unassembled WGS sequence"/>
</dbReference>
<name>A0A2I0SBY7_9ACTN</name>
<dbReference type="InterPro" id="IPR005119">
    <property type="entry name" value="LysR_subst-bd"/>
</dbReference>
<comment type="caution">
    <text evidence="6">The sequence shown here is derived from an EMBL/GenBank/DDBJ whole genome shotgun (WGS) entry which is preliminary data.</text>
</comment>
<dbReference type="GO" id="GO:0003700">
    <property type="term" value="F:DNA-binding transcription factor activity"/>
    <property type="evidence" value="ECO:0007669"/>
    <property type="project" value="InterPro"/>
</dbReference>
<evidence type="ECO:0000259" key="5">
    <source>
        <dbReference type="PROSITE" id="PS50931"/>
    </source>
</evidence>
<dbReference type="InterPro" id="IPR000847">
    <property type="entry name" value="LysR_HTH_N"/>
</dbReference>
<accession>A0A2I0SBY7</accession>